<dbReference type="AlphaFoldDB" id="A0AAW4W1R0"/>
<accession>A0AAW4W1R0</accession>
<evidence type="ECO:0000313" key="1">
    <source>
        <dbReference type="EMBL" id="MCC2176943.1"/>
    </source>
</evidence>
<proteinExistence type="predicted"/>
<keyword evidence="2" id="KW-1185">Reference proteome</keyword>
<protein>
    <submittedName>
        <fullName evidence="1">Uncharacterized protein</fullName>
    </submittedName>
</protein>
<dbReference type="RefSeq" id="WP_116704867.1">
    <property type="nucleotide sequence ID" value="NZ_DBEZDI010000115.1"/>
</dbReference>
<dbReference type="Proteomes" id="UP001298753">
    <property type="component" value="Unassembled WGS sequence"/>
</dbReference>
<sequence>MFQTAAGVTVPFPEKLSEQYELDGNTITANLSFEKLSDFVHSFYAELDEPLFLAIHPDAESDEVWYLDGMTKKQLTMILDGYGELLYQDGLSAFAIGSLTTEEELFVQKYKVLSIYSETAKRFVPLLKKYGMEPTGHLVTAWDTFSEEKPGAAERLEIAGQTVPDMIKELCKIGMYKG</sequence>
<comment type="caution">
    <text evidence="1">The sequence shown here is derived from an EMBL/GenBank/DDBJ whole genome shotgun (WGS) entry which is preliminary data.</text>
</comment>
<dbReference type="GeneID" id="98659945"/>
<reference evidence="1 2" key="1">
    <citation type="submission" date="2021-10" db="EMBL/GenBank/DDBJ databases">
        <title>Anaerobic single-cell dispensing facilitates the cultivation of human gut bacteria.</title>
        <authorList>
            <person name="Afrizal A."/>
        </authorList>
    </citation>
    <scope>NUCLEOTIDE SEQUENCE [LARGE SCALE GENOMIC DNA]</scope>
    <source>
        <strain evidence="1 2">CLA-AA-H270</strain>
    </source>
</reference>
<gene>
    <name evidence="1" type="ORF">LKD22_07360</name>
</gene>
<name>A0AAW4W1R0_9FIRM</name>
<organism evidence="1 2">
    <name type="scientific">Agathobaculum butyriciproducens</name>
    <dbReference type="NCBI Taxonomy" id="1628085"/>
    <lineage>
        <taxon>Bacteria</taxon>
        <taxon>Bacillati</taxon>
        <taxon>Bacillota</taxon>
        <taxon>Clostridia</taxon>
        <taxon>Eubacteriales</taxon>
        <taxon>Butyricicoccaceae</taxon>
        <taxon>Agathobaculum</taxon>
    </lineage>
</organism>
<dbReference type="EMBL" id="JAJEPX010000018">
    <property type="protein sequence ID" value="MCC2176943.1"/>
    <property type="molecule type" value="Genomic_DNA"/>
</dbReference>
<evidence type="ECO:0000313" key="2">
    <source>
        <dbReference type="Proteomes" id="UP001298753"/>
    </source>
</evidence>